<proteinExistence type="predicted"/>
<dbReference type="GO" id="GO:0016787">
    <property type="term" value="F:hydrolase activity"/>
    <property type="evidence" value="ECO:0007669"/>
    <property type="project" value="UniProtKB-KW"/>
</dbReference>
<dbReference type="Proteomes" id="UP001604336">
    <property type="component" value="Unassembled WGS sequence"/>
</dbReference>
<name>A0ABD1UST4_9LAMI</name>
<keyword evidence="1" id="KW-0378">Hydrolase</keyword>
<comment type="caution">
    <text evidence="1">The sequence shown here is derived from an EMBL/GenBank/DDBJ whole genome shotgun (WGS) entry which is preliminary data.</text>
</comment>
<dbReference type="EMBL" id="JBFOLK010000003">
    <property type="protein sequence ID" value="KAL2527493.1"/>
    <property type="molecule type" value="Genomic_DNA"/>
</dbReference>
<accession>A0ABD1UST4</accession>
<dbReference type="AlphaFoldDB" id="A0ABD1UST4"/>
<protein>
    <submittedName>
        <fullName evidence="1">P-loop containing nucleoside triphosphate hydrolase superfamily protein</fullName>
    </submittedName>
</protein>
<evidence type="ECO:0000313" key="1">
    <source>
        <dbReference type="EMBL" id="KAL2527493.1"/>
    </source>
</evidence>
<gene>
    <name evidence="1" type="ORF">Adt_12547</name>
</gene>
<keyword evidence="2" id="KW-1185">Reference proteome</keyword>
<organism evidence="1 2">
    <name type="scientific">Abeliophyllum distichum</name>
    <dbReference type="NCBI Taxonomy" id="126358"/>
    <lineage>
        <taxon>Eukaryota</taxon>
        <taxon>Viridiplantae</taxon>
        <taxon>Streptophyta</taxon>
        <taxon>Embryophyta</taxon>
        <taxon>Tracheophyta</taxon>
        <taxon>Spermatophyta</taxon>
        <taxon>Magnoliopsida</taxon>
        <taxon>eudicotyledons</taxon>
        <taxon>Gunneridae</taxon>
        <taxon>Pentapetalae</taxon>
        <taxon>asterids</taxon>
        <taxon>lamiids</taxon>
        <taxon>Lamiales</taxon>
        <taxon>Oleaceae</taxon>
        <taxon>Forsythieae</taxon>
        <taxon>Abeliophyllum</taxon>
    </lineage>
</organism>
<reference evidence="2" key="1">
    <citation type="submission" date="2024-07" db="EMBL/GenBank/DDBJ databases">
        <title>Two chromosome-level genome assemblies of Korean endemic species Abeliophyllum distichum and Forsythia ovata (Oleaceae).</title>
        <authorList>
            <person name="Jang H."/>
        </authorList>
    </citation>
    <scope>NUCLEOTIDE SEQUENCE [LARGE SCALE GENOMIC DNA]</scope>
</reference>
<dbReference type="InterPro" id="IPR050896">
    <property type="entry name" value="Mito_lipid_metab_GTPase"/>
</dbReference>
<dbReference type="PANTHER" id="PTHR46434:SF1">
    <property type="entry name" value="GENETIC INTERACTOR OF PROHIBITINS 3, MITOCHONDRIAL"/>
    <property type="match status" value="1"/>
</dbReference>
<evidence type="ECO:0000313" key="2">
    <source>
        <dbReference type="Proteomes" id="UP001604336"/>
    </source>
</evidence>
<dbReference type="PANTHER" id="PTHR46434">
    <property type="entry name" value="GENETIC INTERACTOR OF PROHIBITINS 3, MITOCHONDRIAL"/>
    <property type="match status" value="1"/>
</dbReference>
<sequence>MVKLEQKTRVLTIHHHDGDGGQWSQPLPPLGEGRVEKLVKWVKKEVSVSGSYWDSSCLDIAVAGLGWFAIGLKGQARLGIWTYDEIDIVVRNALLPQRSHIFEVTVFTISEIVSKADQARIKQHRNEKRRK</sequence>